<organism evidence="1 2">
    <name type="scientific">Protopolystoma xenopodis</name>
    <dbReference type="NCBI Taxonomy" id="117903"/>
    <lineage>
        <taxon>Eukaryota</taxon>
        <taxon>Metazoa</taxon>
        <taxon>Spiralia</taxon>
        <taxon>Lophotrochozoa</taxon>
        <taxon>Platyhelminthes</taxon>
        <taxon>Monogenea</taxon>
        <taxon>Polyopisthocotylea</taxon>
        <taxon>Polystomatidea</taxon>
        <taxon>Polystomatidae</taxon>
        <taxon>Protopolystoma</taxon>
    </lineage>
</organism>
<dbReference type="Proteomes" id="UP000784294">
    <property type="component" value="Unassembled WGS sequence"/>
</dbReference>
<evidence type="ECO:0000313" key="2">
    <source>
        <dbReference type="Proteomes" id="UP000784294"/>
    </source>
</evidence>
<gene>
    <name evidence="1" type="ORF">PXEA_LOCUS30666</name>
</gene>
<name>A0A3S5AT82_9PLAT</name>
<protein>
    <submittedName>
        <fullName evidence="1">Uncharacterized protein</fullName>
    </submittedName>
</protein>
<accession>A0A3S5AT82</accession>
<dbReference type="EMBL" id="CAAALY010254353">
    <property type="protein sequence ID" value="VEL37226.1"/>
    <property type="molecule type" value="Genomic_DNA"/>
</dbReference>
<proteinExistence type="predicted"/>
<evidence type="ECO:0000313" key="1">
    <source>
        <dbReference type="EMBL" id="VEL37226.1"/>
    </source>
</evidence>
<dbReference type="AlphaFoldDB" id="A0A3S5AT82"/>
<keyword evidence="2" id="KW-1185">Reference proteome</keyword>
<reference evidence="1" key="1">
    <citation type="submission" date="2018-11" db="EMBL/GenBank/DDBJ databases">
        <authorList>
            <consortium name="Pathogen Informatics"/>
        </authorList>
    </citation>
    <scope>NUCLEOTIDE SEQUENCE</scope>
</reference>
<sequence>MGLAPSTSSLVSSSSMLDVALTPMVSRPQNRPQAATMPDLPPTTAFCSSCLPVDTNGARGADTSCFIRWPAEYPQRPSGRRAPPVVAMVAPNQREKPVRPESYLYDANTADSGALDFSSPTLSSTSAAPFGVSVAPRPQSLLYPAGVGHHFRDESPPSLLGSLIAQAPPAATLPLPLTLPATIQPSPELSSHFIAAPLTLSATTSSGPTGVCAMAKCSSLEHPVATRLPTKADCQPFDGLHCSSGPSLSAPPIHGMLDSVFFTCFNHSERETSGNLFRMWSAQNISSSRQRMGLSLLPIAPLF</sequence>
<comment type="caution">
    <text evidence="1">The sequence shown here is derived from an EMBL/GenBank/DDBJ whole genome shotgun (WGS) entry which is preliminary data.</text>
</comment>